<dbReference type="OrthoDB" id="9774591at2"/>
<sequence length="375" mass="40568">MTDQDLLQTPLNDLHIELGAKMVPFAGYSMPVQYPLGVLKEHLHTREQAGLFDVSHMGQVRIKGAGITEALEKLVPVDLATLALFKQTYAVLTNEAGGILDDLIITRWAEDEFFLVVNAGCKQQDIAHLQQHLPGFELEVMDNHALLALQGPQARSVMDELLPAATELRFMSGCFDSIELDGDSTECFITCSGYTGEDGYEISVPADKACALARKLLSFEQVEAIGLGARDSLRLEVGLCLYGHDMNTETTPIEAGLIWSISKSRRAGGEKAAGFIGAEAILQQIADGAPRKRVGLQISGRAPAREGAELVNTQGHVIGQITSGGFGPSLGGPVAMGYVETEYAAIGTQIFVLLRKKQIPVEVVKMPFMPQNYVR</sequence>
<dbReference type="GO" id="GO:0006546">
    <property type="term" value="P:glycine catabolic process"/>
    <property type="evidence" value="ECO:0007669"/>
    <property type="project" value="InterPro"/>
</dbReference>
<dbReference type="NCBIfam" id="NF010093">
    <property type="entry name" value="PRK13579.1"/>
    <property type="match status" value="1"/>
</dbReference>
<dbReference type="SUPFAM" id="SSF101790">
    <property type="entry name" value="Aminomethyltransferase beta-barrel domain"/>
    <property type="match status" value="1"/>
</dbReference>
<organism evidence="10 11">
    <name type="scientific">Oceanicoccus sagamiensis</name>
    <dbReference type="NCBI Taxonomy" id="716816"/>
    <lineage>
        <taxon>Bacteria</taxon>
        <taxon>Pseudomonadati</taxon>
        <taxon>Pseudomonadota</taxon>
        <taxon>Gammaproteobacteria</taxon>
        <taxon>Cellvibrionales</taxon>
        <taxon>Spongiibacteraceae</taxon>
        <taxon>Oceanicoccus</taxon>
    </lineage>
</organism>
<dbReference type="EC" id="2.1.2.10" evidence="2"/>
<dbReference type="FunFam" id="3.30.70.1400:FF:000001">
    <property type="entry name" value="Aminomethyltransferase"/>
    <property type="match status" value="1"/>
</dbReference>
<dbReference type="InterPro" id="IPR028896">
    <property type="entry name" value="GcvT/YgfZ/DmdA"/>
</dbReference>
<dbReference type="STRING" id="716816.BST96_01620"/>
<dbReference type="RefSeq" id="WP_085757006.1">
    <property type="nucleotide sequence ID" value="NZ_CP019343.1"/>
</dbReference>
<evidence type="ECO:0000313" key="10">
    <source>
        <dbReference type="EMBL" id="ARN72915.1"/>
    </source>
</evidence>
<dbReference type="Pfam" id="PF01571">
    <property type="entry name" value="GCV_T"/>
    <property type="match status" value="1"/>
</dbReference>
<evidence type="ECO:0000259" key="9">
    <source>
        <dbReference type="Pfam" id="PF08669"/>
    </source>
</evidence>
<dbReference type="PANTHER" id="PTHR43757:SF2">
    <property type="entry name" value="AMINOMETHYLTRANSFERASE, MITOCHONDRIAL"/>
    <property type="match status" value="1"/>
</dbReference>
<evidence type="ECO:0000256" key="5">
    <source>
        <dbReference type="ARBA" id="ARBA00031395"/>
    </source>
</evidence>
<accession>A0A1X9NAF8</accession>
<name>A0A1X9NAF8_9GAMM</name>
<feature type="domain" description="GCVT N-terminal" evidence="8">
    <location>
        <begin position="12"/>
        <end position="263"/>
    </location>
</feature>
<dbReference type="NCBIfam" id="NF001567">
    <property type="entry name" value="PRK00389.1"/>
    <property type="match status" value="1"/>
</dbReference>
<comment type="catalytic activity">
    <reaction evidence="6">
        <text>N(6)-[(R)-S(8)-aminomethyldihydrolipoyl]-L-lysyl-[protein] + (6S)-5,6,7,8-tetrahydrofolate = N(6)-[(R)-dihydrolipoyl]-L-lysyl-[protein] + (6R)-5,10-methylene-5,6,7,8-tetrahydrofolate + NH4(+)</text>
        <dbReference type="Rhea" id="RHEA:16945"/>
        <dbReference type="Rhea" id="RHEA-COMP:10475"/>
        <dbReference type="Rhea" id="RHEA-COMP:10492"/>
        <dbReference type="ChEBI" id="CHEBI:15636"/>
        <dbReference type="ChEBI" id="CHEBI:28938"/>
        <dbReference type="ChEBI" id="CHEBI:57453"/>
        <dbReference type="ChEBI" id="CHEBI:83100"/>
        <dbReference type="ChEBI" id="CHEBI:83143"/>
        <dbReference type="EC" id="2.1.2.10"/>
    </reaction>
</comment>
<evidence type="ECO:0000256" key="1">
    <source>
        <dbReference type="ARBA" id="ARBA00008609"/>
    </source>
</evidence>
<evidence type="ECO:0000256" key="7">
    <source>
        <dbReference type="PIRSR" id="PIRSR006487-1"/>
    </source>
</evidence>
<evidence type="ECO:0000313" key="11">
    <source>
        <dbReference type="Proteomes" id="UP000193450"/>
    </source>
</evidence>
<comment type="similarity">
    <text evidence="1">Belongs to the GcvT family.</text>
</comment>
<evidence type="ECO:0000256" key="2">
    <source>
        <dbReference type="ARBA" id="ARBA00012616"/>
    </source>
</evidence>
<feature type="binding site" evidence="7">
    <location>
        <position position="201"/>
    </location>
    <ligand>
        <name>substrate</name>
    </ligand>
</feature>
<dbReference type="SUPFAM" id="SSF103025">
    <property type="entry name" value="Folate-binding domain"/>
    <property type="match status" value="1"/>
</dbReference>
<evidence type="ECO:0000256" key="4">
    <source>
        <dbReference type="ARBA" id="ARBA00022679"/>
    </source>
</evidence>
<dbReference type="GO" id="GO:0004047">
    <property type="term" value="F:aminomethyltransferase activity"/>
    <property type="evidence" value="ECO:0007669"/>
    <property type="project" value="UniProtKB-EC"/>
</dbReference>
<proteinExistence type="inferred from homology"/>
<evidence type="ECO:0000256" key="3">
    <source>
        <dbReference type="ARBA" id="ARBA00022576"/>
    </source>
</evidence>
<dbReference type="GO" id="GO:0005960">
    <property type="term" value="C:glycine cleavage complex"/>
    <property type="evidence" value="ECO:0007669"/>
    <property type="project" value="InterPro"/>
</dbReference>
<dbReference type="EMBL" id="CP019343">
    <property type="protein sequence ID" value="ARN72915.1"/>
    <property type="molecule type" value="Genomic_DNA"/>
</dbReference>
<dbReference type="InterPro" id="IPR006222">
    <property type="entry name" value="GCVT_N"/>
</dbReference>
<dbReference type="GO" id="GO:0008483">
    <property type="term" value="F:transaminase activity"/>
    <property type="evidence" value="ECO:0007669"/>
    <property type="project" value="UniProtKB-KW"/>
</dbReference>
<dbReference type="InterPro" id="IPR027266">
    <property type="entry name" value="TrmE/GcvT-like"/>
</dbReference>
<dbReference type="KEGG" id="osg:BST96_01620"/>
<gene>
    <name evidence="10" type="primary">gcvT</name>
    <name evidence="10" type="ORF">BST96_01620</name>
</gene>
<keyword evidence="3" id="KW-0032">Aminotransferase</keyword>
<keyword evidence="11" id="KW-1185">Reference proteome</keyword>
<dbReference type="Gene3D" id="3.30.1360.120">
    <property type="entry name" value="Probable tRNA modification gtpase trme, domain 1"/>
    <property type="match status" value="1"/>
</dbReference>
<keyword evidence="4" id="KW-0808">Transferase</keyword>
<feature type="domain" description="Aminomethyltransferase C-terminal" evidence="9">
    <location>
        <begin position="291"/>
        <end position="368"/>
    </location>
</feature>
<dbReference type="InterPro" id="IPR006223">
    <property type="entry name" value="GcvT"/>
</dbReference>
<dbReference type="Gene3D" id="2.40.30.110">
    <property type="entry name" value="Aminomethyltransferase beta-barrel domains"/>
    <property type="match status" value="1"/>
</dbReference>
<dbReference type="InterPro" id="IPR013977">
    <property type="entry name" value="GcvT_C"/>
</dbReference>
<protein>
    <recommendedName>
        <fullName evidence="2">aminomethyltransferase</fullName>
        <ecNumber evidence="2">2.1.2.10</ecNumber>
    </recommendedName>
    <alternativeName>
        <fullName evidence="5">Glycine cleavage system T protein</fullName>
    </alternativeName>
</protein>
<reference evidence="10 11" key="1">
    <citation type="submission" date="2016-11" db="EMBL/GenBank/DDBJ databases">
        <title>Trade-off between light-utilization and light-protection in marine flavobacteria.</title>
        <authorList>
            <person name="Kumagai Y."/>
        </authorList>
    </citation>
    <scope>NUCLEOTIDE SEQUENCE [LARGE SCALE GENOMIC DNA]</scope>
    <source>
        <strain evidence="10 11">NBRC 107125</strain>
    </source>
</reference>
<dbReference type="InterPro" id="IPR029043">
    <property type="entry name" value="GcvT/YgfZ_C"/>
</dbReference>
<dbReference type="AlphaFoldDB" id="A0A1X9NAF8"/>
<dbReference type="Pfam" id="PF08669">
    <property type="entry name" value="GCV_T_C"/>
    <property type="match status" value="1"/>
</dbReference>
<dbReference type="Gene3D" id="4.10.1250.10">
    <property type="entry name" value="Aminomethyltransferase fragment"/>
    <property type="match status" value="1"/>
</dbReference>
<dbReference type="Proteomes" id="UP000193450">
    <property type="component" value="Chromosome"/>
</dbReference>
<dbReference type="Gene3D" id="3.30.70.1400">
    <property type="entry name" value="Aminomethyltransferase beta-barrel domains"/>
    <property type="match status" value="1"/>
</dbReference>
<evidence type="ECO:0000259" key="8">
    <source>
        <dbReference type="Pfam" id="PF01571"/>
    </source>
</evidence>
<evidence type="ECO:0000256" key="6">
    <source>
        <dbReference type="ARBA" id="ARBA00047665"/>
    </source>
</evidence>
<dbReference type="PIRSF" id="PIRSF006487">
    <property type="entry name" value="GcvT"/>
    <property type="match status" value="1"/>
</dbReference>
<dbReference type="PANTHER" id="PTHR43757">
    <property type="entry name" value="AMINOMETHYLTRANSFERASE"/>
    <property type="match status" value="1"/>
</dbReference>
<dbReference type="NCBIfam" id="TIGR00528">
    <property type="entry name" value="gcvT"/>
    <property type="match status" value="1"/>
</dbReference>